<organism evidence="2 3">
    <name type="scientific">Stylosanthes scabra</name>
    <dbReference type="NCBI Taxonomy" id="79078"/>
    <lineage>
        <taxon>Eukaryota</taxon>
        <taxon>Viridiplantae</taxon>
        <taxon>Streptophyta</taxon>
        <taxon>Embryophyta</taxon>
        <taxon>Tracheophyta</taxon>
        <taxon>Spermatophyta</taxon>
        <taxon>Magnoliopsida</taxon>
        <taxon>eudicotyledons</taxon>
        <taxon>Gunneridae</taxon>
        <taxon>Pentapetalae</taxon>
        <taxon>rosids</taxon>
        <taxon>fabids</taxon>
        <taxon>Fabales</taxon>
        <taxon>Fabaceae</taxon>
        <taxon>Papilionoideae</taxon>
        <taxon>50 kb inversion clade</taxon>
        <taxon>dalbergioids sensu lato</taxon>
        <taxon>Dalbergieae</taxon>
        <taxon>Pterocarpus clade</taxon>
        <taxon>Stylosanthes</taxon>
    </lineage>
</organism>
<sequence length="88" mass="9892">MNCGDSDGDGDESCSGDGEDSLSERRGVFACKGDDQIRGAIDEKRTYRRKEEAAVCREASDEKGSNGQQWRRRRLERGGRRFSTRDAE</sequence>
<comment type="caution">
    <text evidence="2">The sequence shown here is derived from an EMBL/GenBank/DDBJ whole genome shotgun (WGS) entry which is preliminary data.</text>
</comment>
<keyword evidence="3" id="KW-1185">Reference proteome</keyword>
<feature type="region of interest" description="Disordered" evidence="1">
    <location>
        <begin position="1"/>
        <end position="28"/>
    </location>
</feature>
<feature type="compositionally biased region" description="Acidic residues" evidence="1">
    <location>
        <begin position="1"/>
        <end position="21"/>
    </location>
</feature>
<reference evidence="2 3" key="1">
    <citation type="journal article" date="2023" name="Plants (Basel)">
        <title>Bridging the Gap: Combining Genomics and Transcriptomics Approaches to Understand Stylosanthes scabra, an Orphan Legume from the Brazilian Caatinga.</title>
        <authorList>
            <person name="Ferreira-Neto J.R.C."/>
            <person name="da Silva M.D."/>
            <person name="Binneck E."/>
            <person name="de Melo N.F."/>
            <person name="da Silva R.H."/>
            <person name="de Melo A.L.T.M."/>
            <person name="Pandolfi V."/>
            <person name="Bustamante F.O."/>
            <person name="Brasileiro-Vidal A.C."/>
            <person name="Benko-Iseppon A.M."/>
        </authorList>
    </citation>
    <scope>NUCLEOTIDE SEQUENCE [LARGE SCALE GENOMIC DNA]</scope>
    <source>
        <tissue evidence="2">Leaves</tissue>
    </source>
</reference>
<accession>A0ABU6TAM9</accession>
<protein>
    <submittedName>
        <fullName evidence="2">Uncharacterized protein</fullName>
    </submittedName>
</protein>
<gene>
    <name evidence="2" type="ORF">PIB30_024923</name>
</gene>
<feature type="compositionally biased region" description="Basic and acidic residues" evidence="1">
    <location>
        <begin position="76"/>
        <end position="88"/>
    </location>
</feature>
<feature type="region of interest" description="Disordered" evidence="1">
    <location>
        <begin position="52"/>
        <end position="88"/>
    </location>
</feature>
<dbReference type="EMBL" id="JASCZI010090711">
    <property type="protein sequence ID" value="MED6145415.1"/>
    <property type="molecule type" value="Genomic_DNA"/>
</dbReference>
<evidence type="ECO:0000313" key="2">
    <source>
        <dbReference type="EMBL" id="MED6145415.1"/>
    </source>
</evidence>
<evidence type="ECO:0000313" key="3">
    <source>
        <dbReference type="Proteomes" id="UP001341840"/>
    </source>
</evidence>
<name>A0ABU6TAM9_9FABA</name>
<dbReference type="Proteomes" id="UP001341840">
    <property type="component" value="Unassembled WGS sequence"/>
</dbReference>
<proteinExistence type="predicted"/>
<feature type="non-terminal residue" evidence="2">
    <location>
        <position position="88"/>
    </location>
</feature>
<feature type="compositionally biased region" description="Basic and acidic residues" evidence="1">
    <location>
        <begin position="52"/>
        <end position="64"/>
    </location>
</feature>
<evidence type="ECO:0000256" key="1">
    <source>
        <dbReference type="SAM" id="MobiDB-lite"/>
    </source>
</evidence>